<evidence type="ECO:0000313" key="2">
    <source>
        <dbReference type="Proteomes" id="UP001215151"/>
    </source>
</evidence>
<accession>A0AAD7TQ49</accession>
<organism evidence="1 2">
    <name type="scientific">Trametes cubensis</name>
    <dbReference type="NCBI Taxonomy" id="1111947"/>
    <lineage>
        <taxon>Eukaryota</taxon>
        <taxon>Fungi</taxon>
        <taxon>Dikarya</taxon>
        <taxon>Basidiomycota</taxon>
        <taxon>Agaricomycotina</taxon>
        <taxon>Agaricomycetes</taxon>
        <taxon>Polyporales</taxon>
        <taxon>Polyporaceae</taxon>
        <taxon>Trametes</taxon>
    </lineage>
</organism>
<dbReference type="SUPFAM" id="SSF52047">
    <property type="entry name" value="RNI-like"/>
    <property type="match status" value="1"/>
</dbReference>
<sequence>MALVCRSLSEQAETVLYRSVSLSSDSAIASFHRTLSSAPGTALIVRRFRLIVDSVVDGRSPKLLVEILRLLSHLRCLSIHRKVSVSRILTDSREYTEMFSLYFPELRIFSADTSPNSLSHITSFICAHPRLEELHLDIPHSTNSPILDVTLPSSLHTLTCSPQLLANHLAPPPNTLTHLYLCWYASEDFFRLAKILGSQLVSLRLSMQRELSDGDAWSLGDLAVALPRLRLLRLDMGNSFRYNFPINLRMSKPTHFKLPSSASGLTIMWAPYAGQSHGFDIFDASLAQDYFTQFAFDVLAEWSPYVRRIIFRHALSPFVSAILSEDRTQLICAVAPDTTDDCWKYV</sequence>
<name>A0AAD7TQ49_9APHY</name>
<evidence type="ECO:0000313" key="1">
    <source>
        <dbReference type="EMBL" id="KAJ8473738.1"/>
    </source>
</evidence>
<dbReference type="Gene3D" id="3.80.10.10">
    <property type="entry name" value="Ribonuclease Inhibitor"/>
    <property type="match status" value="1"/>
</dbReference>
<dbReference type="InterPro" id="IPR032675">
    <property type="entry name" value="LRR_dom_sf"/>
</dbReference>
<keyword evidence="2" id="KW-1185">Reference proteome</keyword>
<proteinExistence type="predicted"/>
<dbReference type="EMBL" id="JAPEVG010000211">
    <property type="protein sequence ID" value="KAJ8473738.1"/>
    <property type="molecule type" value="Genomic_DNA"/>
</dbReference>
<dbReference type="AlphaFoldDB" id="A0AAD7TQ49"/>
<protein>
    <submittedName>
        <fullName evidence="1">Uncharacterized protein</fullName>
    </submittedName>
</protein>
<gene>
    <name evidence="1" type="ORF">ONZ51_g7672</name>
</gene>
<comment type="caution">
    <text evidence="1">The sequence shown here is derived from an EMBL/GenBank/DDBJ whole genome shotgun (WGS) entry which is preliminary data.</text>
</comment>
<dbReference type="Proteomes" id="UP001215151">
    <property type="component" value="Unassembled WGS sequence"/>
</dbReference>
<reference evidence="1" key="1">
    <citation type="submission" date="2022-11" db="EMBL/GenBank/DDBJ databases">
        <title>Genome Sequence of Cubamyces cubensis.</title>
        <authorList>
            <person name="Buettner E."/>
        </authorList>
    </citation>
    <scope>NUCLEOTIDE SEQUENCE</scope>
    <source>
        <strain evidence="1">MPL-01</strain>
    </source>
</reference>